<feature type="non-terminal residue" evidence="10">
    <location>
        <position position="196"/>
    </location>
</feature>
<evidence type="ECO:0000256" key="7">
    <source>
        <dbReference type="ARBA" id="ARBA00023125"/>
    </source>
</evidence>
<dbReference type="PANTHER" id="PTHR33568">
    <property type="entry name" value="DNA POLYMERASE"/>
    <property type="match status" value="1"/>
</dbReference>
<keyword evidence="4" id="KW-0548">Nucleotidyltransferase</keyword>
<dbReference type="Gene3D" id="3.30.420.10">
    <property type="entry name" value="Ribonuclease H-like superfamily/Ribonuclease H"/>
    <property type="match status" value="1"/>
</dbReference>
<dbReference type="InterPro" id="IPR012337">
    <property type="entry name" value="RNaseH-like_sf"/>
</dbReference>
<organism evidence="10 11">
    <name type="scientific">Porites evermanni</name>
    <dbReference type="NCBI Taxonomy" id="104178"/>
    <lineage>
        <taxon>Eukaryota</taxon>
        <taxon>Metazoa</taxon>
        <taxon>Cnidaria</taxon>
        <taxon>Anthozoa</taxon>
        <taxon>Hexacorallia</taxon>
        <taxon>Scleractinia</taxon>
        <taxon>Fungiina</taxon>
        <taxon>Poritidae</taxon>
        <taxon>Porites</taxon>
    </lineage>
</organism>
<protein>
    <recommendedName>
        <fullName evidence="2">DNA-directed DNA polymerase</fullName>
        <ecNumber evidence="2">2.7.7.7</ecNumber>
    </recommendedName>
</protein>
<evidence type="ECO:0000256" key="1">
    <source>
        <dbReference type="ARBA" id="ARBA00005755"/>
    </source>
</evidence>
<dbReference type="EMBL" id="CALNXI010002574">
    <property type="protein sequence ID" value="CAH3189060.1"/>
    <property type="molecule type" value="Genomic_DNA"/>
</dbReference>
<dbReference type="Pfam" id="PF03175">
    <property type="entry name" value="DNA_pol_B_2"/>
    <property type="match status" value="1"/>
</dbReference>
<comment type="catalytic activity">
    <reaction evidence="8">
        <text>DNA(n) + a 2'-deoxyribonucleoside 5'-triphosphate = DNA(n+1) + diphosphate</text>
        <dbReference type="Rhea" id="RHEA:22508"/>
        <dbReference type="Rhea" id="RHEA-COMP:17339"/>
        <dbReference type="Rhea" id="RHEA-COMP:17340"/>
        <dbReference type="ChEBI" id="CHEBI:33019"/>
        <dbReference type="ChEBI" id="CHEBI:61560"/>
        <dbReference type="ChEBI" id="CHEBI:173112"/>
        <dbReference type="EC" id="2.7.7.7"/>
    </reaction>
</comment>
<dbReference type="SUPFAM" id="SSF53098">
    <property type="entry name" value="Ribonuclease H-like"/>
    <property type="match status" value="1"/>
</dbReference>
<evidence type="ECO:0000259" key="9">
    <source>
        <dbReference type="Pfam" id="PF03175"/>
    </source>
</evidence>
<dbReference type="Proteomes" id="UP001159427">
    <property type="component" value="Unassembled WGS sequence"/>
</dbReference>
<dbReference type="EC" id="2.7.7.7" evidence="2"/>
<comment type="caution">
    <text evidence="10">The sequence shown here is derived from an EMBL/GenBank/DDBJ whole genome shotgun (WGS) entry which is preliminary data.</text>
</comment>
<dbReference type="InterPro" id="IPR004868">
    <property type="entry name" value="DNA-dir_DNA_pol_B_mt/vir"/>
</dbReference>
<accession>A0ABN8SFU4</accession>
<evidence type="ECO:0000256" key="4">
    <source>
        <dbReference type="ARBA" id="ARBA00022695"/>
    </source>
</evidence>
<dbReference type="PANTHER" id="PTHR33568:SF3">
    <property type="entry name" value="DNA-DIRECTED DNA POLYMERASE"/>
    <property type="match status" value="1"/>
</dbReference>
<evidence type="ECO:0000256" key="8">
    <source>
        <dbReference type="ARBA" id="ARBA00049244"/>
    </source>
</evidence>
<name>A0ABN8SFU4_9CNID</name>
<dbReference type="InterPro" id="IPR036397">
    <property type="entry name" value="RNaseH_sf"/>
</dbReference>
<evidence type="ECO:0000256" key="6">
    <source>
        <dbReference type="ARBA" id="ARBA00022932"/>
    </source>
</evidence>
<proteinExistence type="inferred from homology"/>
<keyword evidence="11" id="KW-1185">Reference proteome</keyword>
<keyword evidence="6" id="KW-0239">DNA-directed DNA polymerase</keyword>
<keyword evidence="7" id="KW-0238">DNA-binding</keyword>
<sequence>MFIIDELYKQQRGIENQLTVGSKVLSFQSASVTFKDSLCFLSVPLASFPSAFNLTELKKGFFPHKFNSPHHQNYVGSIPGIEFFDPDGMSGKKKKELEEWHADQVRSGVQYDFVREMEEYCKSDQGVCPDQIRHVRNRGEQSVTTATDSYFVDGYDPQTNKVYEFHGSFFRGCPECHPRNRHPKHAVNPDRTMEEL</sequence>
<evidence type="ECO:0000256" key="5">
    <source>
        <dbReference type="ARBA" id="ARBA00022705"/>
    </source>
</evidence>
<keyword evidence="3" id="KW-0808">Transferase</keyword>
<comment type="similarity">
    <text evidence="1">Belongs to the DNA polymerase type-B family.</text>
</comment>
<evidence type="ECO:0000313" key="10">
    <source>
        <dbReference type="EMBL" id="CAH3189060.1"/>
    </source>
</evidence>
<evidence type="ECO:0000256" key="2">
    <source>
        <dbReference type="ARBA" id="ARBA00012417"/>
    </source>
</evidence>
<evidence type="ECO:0000256" key="3">
    <source>
        <dbReference type="ARBA" id="ARBA00022679"/>
    </source>
</evidence>
<evidence type="ECO:0000313" key="11">
    <source>
        <dbReference type="Proteomes" id="UP001159427"/>
    </source>
</evidence>
<gene>
    <name evidence="10" type="ORF">PEVE_00019016</name>
</gene>
<reference evidence="10 11" key="1">
    <citation type="submission" date="2022-05" db="EMBL/GenBank/DDBJ databases">
        <authorList>
            <consortium name="Genoscope - CEA"/>
            <person name="William W."/>
        </authorList>
    </citation>
    <scope>NUCLEOTIDE SEQUENCE [LARGE SCALE GENOMIC DNA]</scope>
</reference>
<feature type="domain" description="DNA-directed DNA polymerase family B mitochondria/virus" evidence="9">
    <location>
        <begin position="2"/>
        <end position="124"/>
    </location>
</feature>
<keyword evidence="5" id="KW-0235">DNA replication</keyword>